<dbReference type="InterPro" id="IPR026891">
    <property type="entry name" value="Fn3-like"/>
</dbReference>
<dbReference type="PROSITE" id="PS51318">
    <property type="entry name" value="TAT"/>
    <property type="match status" value="1"/>
</dbReference>
<evidence type="ECO:0000256" key="1">
    <source>
        <dbReference type="ARBA" id="ARBA00005336"/>
    </source>
</evidence>
<dbReference type="Gene3D" id="3.40.50.1700">
    <property type="entry name" value="Glycoside hydrolase family 3 C-terminal domain"/>
    <property type="match status" value="1"/>
</dbReference>
<dbReference type="Gene3D" id="3.20.20.300">
    <property type="entry name" value="Glycoside hydrolase, family 3, N-terminal domain"/>
    <property type="match status" value="1"/>
</dbReference>
<dbReference type="InterPro" id="IPR013783">
    <property type="entry name" value="Ig-like_fold"/>
</dbReference>
<dbReference type="GO" id="GO:0016787">
    <property type="term" value="F:hydrolase activity"/>
    <property type="evidence" value="ECO:0007669"/>
    <property type="project" value="UniProtKB-KW"/>
</dbReference>
<comment type="caution">
    <text evidence="5">The sequence shown here is derived from an EMBL/GenBank/DDBJ whole genome shotgun (WGS) entry which is preliminary data.</text>
</comment>
<evidence type="ECO:0000313" key="6">
    <source>
        <dbReference type="Proteomes" id="UP001524547"/>
    </source>
</evidence>
<dbReference type="Pfam" id="PF00933">
    <property type="entry name" value="Glyco_hydro_3"/>
    <property type="match status" value="1"/>
</dbReference>
<dbReference type="Proteomes" id="UP001524547">
    <property type="component" value="Unassembled WGS sequence"/>
</dbReference>
<dbReference type="Gene3D" id="2.60.40.10">
    <property type="entry name" value="Immunoglobulins"/>
    <property type="match status" value="1"/>
</dbReference>
<dbReference type="InterPro" id="IPR050288">
    <property type="entry name" value="Cellulose_deg_GH3"/>
</dbReference>
<proteinExistence type="inferred from homology"/>
<evidence type="ECO:0000256" key="2">
    <source>
        <dbReference type="ARBA" id="ARBA00022801"/>
    </source>
</evidence>
<dbReference type="InterPro" id="IPR001764">
    <property type="entry name" value="Glyco_hydro_3_N"/>
</dbReference>
<name>A0ABT1VYT7_9PROT</name>
<accession>A0ABT1VYT7</accession>
<feature type="domain" description="Fibronectin type III-like" evidence="4">
    <location>
        <begin position="697"/>
        <end position="765"/>
    </location>
</feature>
<dbReference type="Pfam" id="PF01915">
    <property type="entry name" value="Glyco_hydro_3_C"/>
    <property type="match status" value="1"/>
</dbReference>
<dbReference type="InterPro" id="IPR036962">
    <property type="entry name" value="Glyco_hydro_3_N_sf"/>
</dbReference>
<dbReference type="InterPro" id="IPR002772">
    <property type="entry name" value="Glyco_hydro_3_C"/>
</dbReference>
<dbReference type="SUPFAM" id="SSF51445">
    <property type="entry name" value="(Trans)glycosidases"/>
    <property type="match status" value="1"/>
</dbReference>
<dbReference type="SUPFAM" id="SSF52279">
    <property type="entry name" value="Beta-D-glucan exohydrolase, C-terminal domain"/>
    <property type="match status" value="1"/>
</dbReference>
<dbReference type="InterPro" id="IPR036881">
    <property type="entry name" value="Glyco_hydro_3_C_sf"/>
</dbReference>
<keyword evidence="2 5" id="KW-0378">Hydrolase</keyword>
<dbReference type="RefSeq" id="WP_422920259.1">
    <property type="nucleotide sequence ID" value="NZ_JAMZEJ010000007.1"/>
</dbReference>
<dbReference type="InterPro" id="IPR006311">
    <property type="entry name" value="TAT_signal"/>
</dbReference>
<reference evidence="5 6" key="1">
    <citation type="submission" date="2022-06" db="EMBL/GenBank/DDBJ databases">
        <title>Rhizosaccharibacter gen. nov. sp. nov. KSS12, endophytic bacteria isolated from sugarcane.</title>
        <authorList>
            <person name="Pitiwittayakul N."/>
        </authorList>
    </citation>
    <scope>NUCLEOTIDE SEQUENCE [LARGE SCALE GENOMIC DNA]</scope>
    <source>
        <strain evidence="5 6">KSS12</strain>
    </source>
</reference>
<evidence type="ECO:0000256" key="3">
    <source>
        <dbReference type="SAM" id="SignalP"/>
    </source>
</evidence>
<keyword evidence="6" id="KW-1185">Reference proteome</keyword>
<dbReference type="InterPro" id="IPR017853">
    <property type="entry name" value="GH"/>
</dbReference>
<keyword evidence="3" id="KW-0732">Signal</keyword>
<dbReference type="EMBL" id="JAMZEJ010000007">
    <property type="protein sequence ID" value="MCQ8241507.1"/>
    <property type="molecule type" value="Genomic_DNA"/>
</dbReference>
<evidence type="ECO:0000313" key="5">
    <source>
        <dbReference type="EMBL" id="MCQ8241507.1"/>
    </source>
</evidence>
<gene>
    <name evidence="5" type="ORF">NFI88_11740</name>
</gene>
<protein>
    <submittedName>
        <fullName evidence="5">Glycoside hydrolase family 3 C-terminal domain-containing protein</fullName>
    </submittedName>
</protein>
<dbReference type="PRINTS" id="PR00133">
    <property type="entry name" value="GLHYDRLASE3"/>
</dbReference>
<dbReference type="PANTHER" id="PTHR42715:SF10">
    <property type="entry name" value="BETA-GLUCOSIDASE"/>
    <property type="match status" value="1"/>
</dbReference>
<evidence type="ECO:0000259" key="4">
    <source>
        <dbReference type="SMART" id="SM01217"/>
    </source>
</evidence>
<dbReference type="PANTHER" id="PTHR42715">
    <property type="entry name" value="BETA-GLUCOSIDASE"/>
    <property type="match status" value="1"/>
</dbReference>
<comment type="similarity">
    <text evidence="1">Belongs to the glycosyl hydrolase 3 family.</text>
</comment>
<organism evidence="5 6">
    <name type="scientific">Rhizosaccharibacter radicis</name>
    <dbReference type="NCBI Taxonomy" id="2782605"/>
    <lineage>
        <taxon>Bacteria</taxon>
        <taxon>Pseudomonadati</taxon>
        <taxon>Pseudomonadota</taxon>
        <taxon>Alphaproteobacteria</taxon>
        <taxon>Acetobacterales</taxon>
        <taxon>Acetobacteraceae</taxon>
        <taxon>Rhizosaccharibacter</taxon>
    </lineage>
</organism>
<dbReference type="Pfam" id="PF14310">
    <property type="entry name" value="Fn3-like"/>
    <property type="match status" value="1"/>
</dbReference>
<feature type="signal peptide" evidence="3">
    <location>
        <begin position="1"/>
        <end position="35"/>
    </location>
</feature>
<dbReference type="SMART" id="SM01217">
    <property type="entry name" value="Fn3_like"/>
    <property type="match status" value="1"/>
</dbReference>
<sequence>MRTTPIGRSSLRRTMLMAGTALAIALPGPAPSARAQPAPQTAARPSAVAAGITTQPAYAGGAPWMDPTLSPDRRATLLAQQLSADQMFALVHGDYAVPASWQTPPNVPPARAIGSAGFVAGVPSLGLPDLQESDAGIGVADPVGPDGKPIRGAAGYSTALPSGLGTAATWNRDVAFAGGSMIGREARQEGFNVLLAGGVDLAREPRNGRNFEYAGEDPLLAGTIVGEEVRGIQAQHVVSTVKHYALNDQETGRNSASSDIDWAAARQSDLLAFELALEIGKPGSVMCSYNRVNSVYACSNDVLLNQVLKTDWHYKGWVMSDWGAVHAVTDANAGLDQESGAFFDQQNGGQFFAQPLRDAVNDGTVKPARLYDMVHRILRSMFAQGLVDNPITAIAPIDATNDAAVAQADEQEAIVLLKNANKLLPLSKTIGSVAVIGSNADKGVLEGGGSSEVWPVGGPADPVDPSTNFPHPIIWNPSSPLAAMKQEAPDARFSFDSGKDPAAAARIAAKADVAIVFVNQWLAESFDASSLSLPADPITGTNQDALVAAVARANPRTVVVLETGGPVLMPWLKQARAVLSAWYPGSGGGAAIANVLWGDVNPSGHLPITFPASEKQLPRPVLDAGTASNQNFHINYDIEGAAVGYKWFSKTNQTPLFPFGHGLSYTSFSFGEPVVTGGRTLSARFTVTNTGDLAGAAVPQLYLGLNGRGEAPIRLVGFSKLFLRPHESRTVTLAADPRLLAEFDGNSDRWRVKAGHYQVFLARSATDIVHTADTDLSAQELAP</sequence>
<feature type="chain" id="PRO_5045208703" evidence="3">
    <location>
        <begin position="36"/>
        <end position="783"/>
    </location>
</feature>